<dbReference type="InterPro" id="IPR017871">
    <property type="entry name" value="ABC_transporter-like_CS"/>
</dbReference>
<evidence type="ECO:0000256" key="2">
    <source>
        <dbReference type="ARBA" id="ARBA00022741"/>
    </source>
</evidence>
<dbReference type="PROSITE" id="PS50893">
    <property type="entry name" value="ABC_TRANSPORTER_2"/>
    <property type="match status" value="1"/>
</dbReference>
<dbReference type="GO" id="GO:0005524">
    <property type="term" value="F:ATP binding"/>
    <property type="evidence" value="ECO:0007669"/>
    <property type="project" value="UniProtKB-KW"/>
</dbReference>
<protein>
    <submittedName>
        <fullName evidence="5">ATP-binding cassette domain-containing protein</fullName>
    </submittedName>
</protein>
<dbReference type="Gene3D" id="3.40.50.300">
    <property type="entry name" value="P-loop containing nucleotide triphosphate hydrolases"/>
    <property type="match status" value="1"/>
</dbReference>
<dbReference type="InterPro" id="IPR015854">
    <property type="entry name" value="ABC_transpr_LolD-like"/>
</dbReference>
<name>A0ABY4RZF7_AQUTE</name>
<dbReference type="Pfam" id="PF00005">
    <property type="entry name" value="ABC_tran"/>
    <property type="match status" value="1"/>
</dbReference>
<dbReference type="SMART" id="SM00382">
    <property type="entry name" value="AAA"/>
    <property type="match status" value="1"/>
</dbReference>
<dbReference type="InterPro" id="IPR003439">
    <property type="entry name" value="ABC_transporter-like_ATP-bd"/>
</dbReference>
<evidence type="ECO:0000259" key="4">
    <source>
        <dbReference type="PROSITE" id="PS50893"/>
    </source>
</evidence>
<dbReference type="SUPFAM" id="SSF52540">
    <property type="entry name" value="P-loop containing nucleoside triphosphate hydrolases"/>
    <property type="match status" value="1"/>
</dbReference>
<dbReference type="InterPro" id="IPR027417">
    <property type="entry name" value="P-loop_NTPase"/>
</dbReference>
<dbReference type="PANTHER" id="PTHR24220:SF659">
    <property type="entry name" value="TRANSPORTER, PUTATIVE-RELATED"/>
    <property type="match status" value="1"/>
</dbReference>
<proteinExistence type="predicted"/>
<evidence type="ECO:0000313" key="6">
    <source>
        <dbReference type="Proteomes" id="UP001056201"/>
    </source>
</evidence>
<keyword evidence="1" id="KW-0472">Membrane</keyword>
<feature type="domain" description="ABC transporter" evidence="4">
    <location>
        <begin position="2"/>
        <end position="214"/>
    </location>
</feature>
<keyword evidence="6" id="KW-1185">Reference proteome</keyword>
<keyword evidence="1" id="KW-1003">Cell membrane</keyword>
<keyword evidence="2" id="KW-0547">Nucleotide-binding</keyword>
<dbReference type="Proteomes" id="UP001056201">
    <property type="component" value="Chromosome 1"/>
</dbReference>
<dbReference type="InterPro" id="IPR003593">
    <property type="entry name" value="AAA+_ATPase"/>
</dbReference>
<reference evidence="5" key="1">
    <citation type="submission" date="2022-05" db="EMBL/GenBank/DDBJ databases">
        <title>An RpoN-dependent PEP-CTERM gene is involved in floc formation of an Aquincola tertiaricarbonis strain.</title>
        <authorList>
            <person name="Qiu D."/>
            <person name="Xia M."/>
        </authorList>
    </citation>
    <scope>NUCLEOTIDE SEQUENCE</scope>
    <source>
        <strain evidence="5">RN12</strain>
    </source>
</reference>
<evidence type="ECO:0000313" key="5">
    <source>
        <dbReference type="EMBL" id="URI05947.1"/>
    </source>
</evidence>
<accession>A0ABY4RZF7</accession>
<dbReference type="EMBL" id="CP097635">
    <property type="protein sequence ID" value="URI05947.1"/>
    <property type="molecule type" value="Genomic_DNA"/>
</dbReference>
<dbReference type="PROSITE" id="PS00211">
    <property type="entry name" value="ABC_TRANSPORTER_1"/>
    <property type="match status" value="1"/>
</dbReference>
<dbReference type="RefSeq" id="WP_250194212.1">
    <property type="nucleotide sequence ID" value="NZ_CP097635.1"/>
</dbReference>
<evidence type="ECO:0000256" key="3">
    <source>
        <dbReference type="ARBA" id="ARBA00022840"/>
    </source>
</evidence>
<gene>
    <name evidence="5" type="ORF">MW290_08340</name>
</gene>
<sequence length="215" mass="23014">MLHVKSLTQAHDGRVVLQLDHWQVAAGRSCCITGPSGSGKTTLLDLLCALRRPASGDILVEGVNVARLSGRAADRWRGSTVGVVTQTPHLLEILTVQENVMLAARMARVAVDGARAASLLDRLGVSALASRPAGRLSQGQRQRVVLARALLCRPRLLLADEPTAHLDDAACAQLCSLMLESCREVGATLLVATHDRRIEPLFDQRLSLPAPENAT</sequence>
<dbReference type="PANTHER" id="PTHR24220">
    <property type="entry name" value="IMPORT ATP-BINDING PROTEIN"/>
    <property type="match status" value="1"/>
</dbReference>
<evidence type="ECO:0000256" key="1">
    <source>
        <dbReference type="ARBA" id="ARBA00022475"/>
    </source>
</evidence>
<organism evidence="5 6">
    <name type="scientific">Aquincola tertiaricarbonis</name>
    <dbReference type="NCBI Taxonomy" id="391953"/>
    <lineage>
        <taxon>Bacteria</taxon>
        <taxon>Pseudomonadati</taxon>
        <taxon>Pseudomonadota</taxon>
        <taxon>Betaproteobacteria</taxon>
        <taxon>Burkholderiales</taxon>
        <taxon>Sphaerotilaceae</taxon>
        <taxon>Aquincola</taxon>
    </lineage>
</organism>
<keyword evidence="3 5" id="KW-0067">ATP-binding</keyword>